<evidence type="ECO:0000313" key="6">
    <source>
        <dbReference type="EMBL" id="RQM25096.1"/>
    </source>
</evidence>
<organism evidence="6 7">
    <name type="scientific">Aphanomyces astaci</name>
    <name type="common">Crayfish plague agent</name>
    <dbReference type="NCBI Taxonomy" id="112090"/>
    <lineage>
        <taxon>Eukaryota</taxon>
        <taxon>Sar</taxon>
        <taxon>Stramenopiles</taxon>
        <taxon>Oomycota</taxon>
        <taxon>Saprolegniomycetes</taxon>
        <taxon>Saprolegniales</taxon>
        <taxon>Verrucalvaceae</taxon>
        <taxon>Aphanomyces</taxon>
    </lineage>
</organism>
<dbReference type="FunFam" id="3.30.30.30:FF:000001">
    <property type="entry name" value="heat shock 70 kDa protein-like"/>
    <property type="match status" value="1"/>
</dbReference>
<feature type="region of interest" description="Disordered" evidence="5">
    <location>
        <begin position="1"/>
        <end position="37"/>
    </location>
</feature>
<feature type="repeat" description="TPR" evidence="3">
    <location>
        <begin position="97"/>
        <end position="130"/>
    </location>
</feature>
<dbReference type="Pfam" id="PF13181">
    <property type="entry name" value="TPR_8"/>
    <property type="match status" value="2"/>
</dbReference>
<gene>
    <name evidence="6" type="ORF">B5M09_014054</name>
</gene>
<dbReference type="PROSITE" id="PS50005">
    <property type="entry name" value="TPR"/>
    <property type="match status" value="1"/>
</dbReference>
<dbReference type="AlphaFoldDB" id="A0A3R7WGS2"/>
<reference evidence="6" key="1">
    <citation type="submission" date="2018-07" db="EMBL/GenBank/DDBJ databases">
        <title>Annotation of Aphanomyces astaci genome assembly.</title>
        <authorList>
            <person name="Studholme D.J."/>
        </authorList>
    </citation>
    <scope>NUCLEOTIDE SEQUENCE [LARGE SCALE GENOMIC DNA]</scope>
    <source>
        <strain evidence="6">Pc</strain>
    </source>
</reference>
<dbReference type="InterPro" id="IPR018181">
    <property type="entry name" value="Heat_shock_70_CS"/>
</dbReference>
<evidence type="ECO:0000256" key="4">
    <source>
        <dbReference type="SAM" id="Coils"/>
    </source>
</evidence>
<evidence type="ECO:0000256" key="5">
    <source>
        <dbReference type="SAM" id="MobiDB-lite"/>
    </source>
</evidence>
<keyword evidence="1" id="KW-0547">Nucleotide-binding</keyword>
<keyword evidence="3" id="KW-0802">TPR repeat</keyword>
<dbReference type="PRINTS" id="PR00301">
    <property type="entry name" value="HEATSHOCK70"/>
</dbReference>
<dbReference type="PROSITE" id="PS00297">
    <property type="entry name" value="HSP70_1"/>
    <property type="match status" value="1"/>
</dbReference>
<dbReference type="SMART" id="SM00028">
    <property type="entry name" value="TPR"/>
    <property type="match status" value="3"/>
</dbReference>
<feature type="coiled-coil region" evidence="4">
    <location>
        <begin position="130"/>
        <end position="185"/>
    </location>
</feature>
<name>A0A3R7WGS2_APHAT</name>
<evidence type="ECO:0000256" key="3">
    <source>
        <dbReference type="PROSITE-ProRule" id="PRU00339"/>
    </source>
</evidence>
<dbReference type="InterPro" id="IPR013126">
    <property type="entry name" value="Hsp_70_fam"/>
</dbReference>
<evidence type="ECO:0000313" key="7">
    <source>
        <dbReference type="Proteomes" id="UP000284702"/>
    </source>
</evidence>
<dbReference type="VEuPathDB" id="FungiDB:H257_00007"/>
<dbReference type="Gene3D" id="3.30.420.40">
    <property type="match status" value="1"/>
</dbReference>
<proteinExistence type="predicted"/>
<dbReference type="PANTHER" id="PTHR19375">
    <property type="entry name" value="HEAT SHOCK PROTEIN 70KDA"/>
    <property type="match status" value="1"/>
</dbReference>
<dbReference type="SUPFAM" id="SSF53067">
    <property type="entry name" value="Actin-like ATPase domain"/>
    <property type="match status" value="1"/>
</dbReference>
<dbReference type="Gene3D" id="3.30.30.30">
    <property type="match status" value="1"/>
</dbReference>
<dbReference type="Proteomes" id="UP000284702">
    <property type="component" value="Unassembled WGS sequence"/>
</dbReference>
<dbReference type="SUPFAM" id="SSF48452">
    <property type="entry name" value="TPR-like"/>
    <property type="match status" value="1"/>
</dbReference>
<accession>A0A3R7WGS2</accession>
<feature type="compositionally biased region" description="Basic and acidic residues" evidence="5">
    <location>
        <begin position="22"/>
        <end position="34"/>
    </location>
</feature>
<keyword evidence="2" id="KW-0067">ATP-binding</keyword>
<dbReference type="EMBL" id="MZMZ02002602">
    <property type="protein sequence ID" value="RQM25096.1"/>
    <property type="molecule type" value="Genomic_DNA"/>
</dbReference>
<protein>
    <submittedName>
        <fullName evidence="6">Uncharacterized protein</fullName>
    </submittedName>
</protein>
<sequence length="328" mass="35991">MAPPRRRANKKAGSDSYANLSADERKQQGGDAKTRGNAAYSSGDFATAIKEFTTAIAYEPHNHAYFSNRSAAYLNNGNAAAALQDANKCIEIDAKWSKGYARLGAAYYYVKSYEKAISAYTKGLSLEKGNKQLQAGLTQAQAALQVLEEEQSGVDMDDATRKLKRLEIEEKINKARADREESAKRAERGFSEVIGIDLGTTYSCVGVWKDGQVEIIANAEGNRTTPSWVAFNETERLIGEAAKLQAASNATNTVFDAKRIIGRNFSDPIVKKDAAHFPFKITKGEGDKPLIEVSFRGEAKSFTPEEISSMVLTRMKETAENYLGQEIK</sequence>
<evidence type="ECO:0000256" key="1">
    <source>
        <dbReference type="ARBA" id="ARBA00022741"/>
    </source>
</evidence>
<comment type="caution">
    <text evidence="6">The sequence shown here is derived from an EMBL/GenBank/DDBJ whole genome shotgun (WGS) entry which is preliminary data.</text>
</comment>
<keyword evidence="7" id="KW-1185">Reference proteome</keyword>
<dbReference type="Pfam" id="PF00012">
    <property type="entry name" value="HSP70"/>
    <property type="match status" value="1"/>
</dbReference>
<keyword evidence="4" id="KW-0175">Coiled coil</keyword>
<dbReference type="Gene3D" id="1.25.40.10">
    <property type="entry name" value="Tetratricopeptide repeat domain"/>
    <property type="match status" value="1"/>
</dbReference>
<dbReference type="InterPro" id="IPR019734">
    <property type="entry name" value="TPR_rpt"/>
</dbReference>
<feature type="compositionally biased region" description="Basic residues" evidence="5">
    <location>
        <begin position="1"/>
        <end position="10"/>
    </location>
</feature>
<dbReference type="InterPro" id="IPR043129">
    <property type="entry name" value="ATPase_NBD"/>
</dbReference>
<dbReference type="GO" id="GO:0140662">
    <property type="term" value="F:ATP-dependent protein folding chaperone"/>
    <property type="evidence" value="ECO:0007669"/>
    <property type="project" value="InterPro"/>
</dbReference>
<evidence type="ECO:0000256" key="2">
    <source>
        <dbReference type="ARBA" id="ARBA00022840"/>
    </source>
</evidence>
<dbReference type="InterPro" id="IPR011990">
    <property type="entry name" value="TPR-like_helical_dom_sf"/>
</dbReference>
<feature type="non-terminal residue" evidence="6">
    <location>
        <position position="328"/>
    </location>
</feature>
<dbReference type="GO" id="GO:0005524">
    <property type="term" value="F:ATP binding"/>
    <property type="evidence" value="ECO:0007669"/>
    <property type="project" value="UniProtKB-KW"/>
</dbReference>